<feature type="region of interest" description="Disordered" evidence="1">
    <location>
        <begin position="1"/>
        <end position="70"/>
    </location>
</feature>
<protein>
    <submittedName>
        <fullName evidence="2">Uncharacterized protein</fullName>
    </submittedName>
</protein>
<evidence type="ECO:0000313" key="2">
    <source>
        <dbReference type="EMBL" id="EWC47412.1"/>
    </source>
</evidence>
<dbReference type="Proteomes" id="UP000024837">
    <property type="component" value="Unassembled WGS sequence"/>
</dbReference>
<name>W7I4N4_9PEZI</name>
<feature type="compositionally biased region" description="Low complexity" evidence="1">
    <location>
        <begin position="26"/>
        <end position="44"/>
    </location>
</feature>
<evidence type="ECO:0000313" key="3">
    <source>
        <dbReference type="Proteomes" id="UP000024837"/>
    </source>
</evidence>
<organism evidence="2 3">
    <name type="scientific">Drechslerella stenobrocha 248</name>
    <dbReference type="NCBI Taxonomy" id="1043628"/>
    <lineage>
        <taxon>Eukaryota</taxon>
        <taxon>Fungi</taxon>
        <taxon>Dikarya</taxon>
        <taxon>Ascomycota</taxon>
        <taxon>Pezizomycotina</taxon>
        <taxon>Orbiliomycetes</taxon>
        <taxon>Orbiliales</taxon>
        <taxon>Orbiliaceae</taxon>
        <taxon>Drechslerella</taxon>
    </lineage>
</organism>
<gene>
    <name evidence="2" type="ORF">DRE_00380</name>
</gene>
<dbReference type="HOGENOM" id="CLU_1796439_0_0_1"/>
<accession>W7I4N4</accession>
<sequence>MASATEASPGESSPGGRHHHHQVHPQQLAKLAQLAQLCQQRSLAGGDASDPRREDEQGEEQQQQQQARCPCAKDVFVSGPREFECAQQESAIWIRARAEAAEAAGAAGGVPEKAAAGARLHDCFRPAQSDRAGAHQPHAAHGYG</sequence>
<evidence type="ECO:0000256" key="1">
    <source>
        <dbReference type="SAM" id="MobiDB-lite"/>
    </source>
</evidence>
<keyword evidence="3" id="KW-1185">Reference proteome</keyword>
<dbReference type="AlphaFoldDB" id="W7I4N4"/>
<dbReference type="EMBL" id="KI966410">
    <property type="protein sequence ID" value="EWC47412.1"/>
    <property type="molecule type" value="Genomic_DNA"/>
</dbReference>
<proteinExistence type="predicted"/>
<reference evidence="2 3" key="1">
    <citation type="submission" date="2013-05" db="EMBL/GenBank/DDBJ databases">
        <title>Drechslerella stenobrocha genome reveals carnivorous origination and mechanical trapping mechanism of predatory fungi.</title>
        <authorList>
            <person name="Liu X."/>
            <person name="Zhang W."/>
            <person name="Liu K."/>
        </authorList>
    </citation>
    <scope>NUCLEOTIDE SEQUENCE [LARGE SCALE GENOMIC DNA]</scope>
    <source>
        <strain evidence="2 3">248</strain>
    </source>
</reference>